<comment type="caution">
    <text evidence="6">The sequence shown here is derived from an EMBL/GenBank/DDBJ whole genome shotgun (WGS) entry which is preliminary data.</text>
</comment>
<organism evidence="6 7">
    <name type="scientific">Rhodobacter ferrooxidans</name>
    <dbReference type="NCBI Taxonomy" id="371731"/>
    <lineage>
        <taxon>Bacteria</taxon>
        <taxon>Pseudomonadati</taxon>
        <taxon>Pseudomonadota</taxon>
        <taxon>Alphaproteobacteria</taxon>
        <taxon>Rhodobacterales</taxon>
        <taxon>Rhodobacter group</taxon>
        <taxon>Rhodobacter</taxon>
    </lineage>
</organism>
<dbReference type="InterPro" id="IPR036390">
    <property type="entry name" value="WH_DNA-bd_sf"/>
</dbReference>
<dbReference type="FunFam" id="1.10.10.10:FF:000001">
    <property type="entry name" value="LysR family transcriptional regulator"/>
    <property type="match status" value="1"/>
</dbReference>
<dbReference type="PROSITE" id="PS50931">
    <property type="entry name" value="HTH_LYSR"/>
    <property type="match status" value="1"/>
</dbReference>
<keyword evidence="4" id="KW-0804">Transcription</keyword>
<dbReference type="Gene3D" id="1.10.10.10">
    <property type="entry name" value="Winged helix-like DNA-binding domain superfamily/Winged helix DNA-binding domain"/>
    <property type="match status" value="1"/>
</dbReference>
<dbReference type="SUPFAM" id="SSF46785">
    <property type="entry name" value="Winged helix' DNA-binding domain"/>
    <property type="match status" value="1"/>
</dbReference>
<dbReference type="STRING" id="371731.Rsw2DRAFT_1235"/>
<dbReference type="GO" id="GO:0003700">
    <property type="term" value="F:DNA-binding transcription factor activity"/>
    <property type="evidence" value="ECO:0007669"/>
    <property type="project" value="InterPro"/>
</dbReference>
<sequence length="297" mass="33554">MDWDKLRIFHAVADAGSLTHAGDSLHLSQSAVSRQIRSLEESLSVTLFHRHARGLILTEQGELLFEATKAMVKRLDAAAARIRDSEDEVFGELRVTTTTGFGTLWLAPRLTALYKKYPALKIDLMLEERVLDLPMREADVAIRMKEPSQADLIRKRLMNIRMRLYASSEYLADHGTPQTMDDFTQHRLICQHAGTAQVAAGAALVQELMSHDIPSTLTVNHYFGVLQAVLNHIGIGVLPDYLAEDFPNLVRVLPDTESGDVPVFLAYPEELRHSKRVAAFREFVTEEIFAYRKRQQM</sequence>
<keyword evidence="7" id="KW-1185">Reference proteome</keyword>
<dbReference type="GO" id="GO:0006351">
    <property type="term" value="P:DNA-templated transcription"/>
    <property type="evidence" value="ECO:0007669"/>
    <property type="project" value="TreeGrafter"/>
</dbReference>
<evidence type="ECO:0000256" key="3">
    <source>
        <dbReference type="ARBA" id="ARBA00023125"/>
    </source>
</evidence>
<evidence type="ECO:0000256" key="2">
    <source>
        <dbReference type="ARBA" id="ARBA00023015"/>
    </source>
</evidence>
<dbReference type="SUPFAM" id="SSF53850">
    <property type="entry name" value="Periplasmic binding protein-like II"/>
    <property type="match status" value="1"/>
</dbReference>
<accession>C8RZK7</accession>
<dbReference type="InterPro" id="IPR058163">
    <property type="entry name" value="LysR-type_TF_proteobact-type"/>
</dbReference>
<name>C8RZK7_9RHOB</name>
<dbReference type="EMBL" id="ACYY01000006">
    <property type="protein sequence ID" value="EEW25804.1"/>
    <property type="molecule type" value="Genomic_DNA"/>
</dbReference>
<evidence type="ECO:0000259" key="5">
    <source>
        <dbReference type="PROSITE" id="PS50931"/>
    </source>
</evidence>
<gene>
    <name evidence="6" type="ORF">Rsw2DRAFT_1235</name>
</gene>
<dbReference type="Pfam" id="PF03466">
    <property type="entry name" value="LysR_substrate"/>
    <property type="match status" value="1"/>
</dbReference>
<evidence type="ECO:0000256" key="1">
    <source>
        <dbReference type="ARBA" id="ARBA00009437"/>
    </source>
</evidence>
<feature type="domain" description="HTH lysR-type" evidence="5">
    <location>
        <begin position="1"/>
        <end position="58"/>
    </location>
</feature>
<evidence type="ECO:0000256" key="4">
    <source>
        <dbReference type="ARBA" id="ARBA00023163"/>
    </source>
</evidence>
<proteinExistence type="inferred from homology"/>
<protein>
    <submittedName>
        <fullName evidence="6">Transcriptional regulator, LysR family</fullName>
    </submittedName>
</protein>
<dbReference type="CDD" id="cd08422">
    <property type="entry name" value="PBP2_CrgA_like"/>
    <property type="match status" value="1"/>
</dbReference>
<evidence type="ECO:0000313" key="6">
    <source>
        <dbReference type="EMBL" id="EEW25804.1"/>
    </source>
</evidence>
<keyword evidence="3" id="KW-0238">DNA-binding</keyword>
<dbReference type="RefSeq" id="WP_008029121.1">
    <property type="nucleotide sequence ID" value="NZ_ACYY01000006.1"/>
</dbReference>
<dbReference type="Proteomes" id="UP000010121">
    <property type="component" value="Unassembled WGS sequence"/>
</dbReference>
<dbReference type="InterPro" id="IPR036388">
    <property type="entry name" value="WH-like_DNA-bd_sf"/>
</dbReference>
<dbReference type="OrthoDB" id="7624726at2"/>
<dbReference type="AlphaFoldDB" id="C8RZK7"/>
<dbReference type="Gene3D" id="3.40.190.290">
    <property type="match status" value="1"/>
</dbReference>
<dbReference type="PRINTS" id="PR00039">
    <property type="entry name" value="HTHLYSR"/>
</dbReference>
<comment type="similarity">
    <text evidence="1">Belongs to the LysR transcriptional regulatory family.</text>
</comment>
<evidence type="ECO:0000313" key="7">
    <source>
        <dbReference type="Proteomes" id="UP000010121"/>
    </source>
</evidence>
<reference evidence="6 7" key="1">
    <citation type="submission" date="2009-08" db="EMBL/GenBank/DDBJ databases">
        <title>The draft genome of Rhodobacter sp. SW2.</title>
        <authorList>
            <consortium name="US DOE Joint Genome Institute (JGI-PGF)"/>
            <person name="Lucas S."/>
            <person name="Copeland A."/>
            <person name="Lapidus A."/>
            <person name="Glavina del Rio T."/>
            <person name="Tice H."/>
            <person name="Bruce D."/>
            <person name="Goodwin L."/>
            <person name="Pitluck S."/>
            <person name="Larimer F."/>
            <person name="Land M.L."/>
            <person name="Hauser L."/>
            <person name="Emerson D."/>
        </authorList>
    </citation>
    <scope>NUCLEOTIDE SEQUENCE [LARGE SCALE GENOMIC DNA]</scope>
    <source>
        <strain evidence="6 7">SW2</strain>
    </source>
</reference>
<dbReference type="InterPro" id="IPR000847">
    <property type="entry name" value="LysR_HTH_N"/>
</dbReference>
<dbReference type="PANTHER" id="PTHR30537:SF20">
    <property type="entry name" value="TRANSCRIPTIONAL REGULATORY PROTEIN"/>
    <property type="match status" value="1"/>
</dbReference>
<keyword evidence="2" id="KW-0805">Transcription regulation</keyword>
<dbReference type="GO" id="GO:0043565">
    <property type="term" value="F:sequence-specific DNA binding"/>
    <property type="evidence" value="ECO:0007669"/>
    <property type="project" value="TreeGrafter"/>
</dbReference>
<dbReference type="PANTHER" id="PTHR30537">
    <property type="entry name" value="HTH-TYPE TRANSCRIPTIONAL REGULATOR"/>
    <property type="match status" value="1"/>
</dbReference>
<dbReference type="InterPro" id="IPR005119">
    <property type="entry name" value="LysR_subst-bd"/>
</dbReference>
<dbReference type="eggNOG" id="COG0583">
    <property type="taxonomic scope" value="Bacteria"/>
</dbReference>
<dbReference type="Pfam" id="PF00126">
    <property type="entry name" value="HTH_1"/>
    <property type="match status" value="1"/>
</dbReference>